<feature type="non-terminal residue" evidence="2">
    <location>
        <position position="1"/>
    </location>
</feature>
<reference evidence="2" key="1">
    <citation type="journal article" date="2015" name="Nature">
        <title>Complex archaea that bridge the gap between prokaryotes and eukaryotes.</title>
        <authorList>
            <person name="Spang A."/>
            <person name="Saw J.H."/>
            <person name="Jorgensen S.L."/>
            <person name="Zaremba-Niedzwiedzka K."/>
            <person name="Martijn J."/>
            <person name="Lind A.E."/>
            <person name="van Eijk R."/>
            <person name="Schleper C."/>
            <person name="Guy L."/>
            <person name="Ettema T.J."/>
        </authorList>
    </citation>
    <scope>NUCLEOTIDE SEQUENCE</scope>
</reference>
<organism evidence="2">
    <name type="scientific">marine sediment metagenome</name>
    <dbReference type="NCBI Taxonomy" id="412755"/>
    <lineage>
        <taxon>unclassified sequences</taxon>
        <taxon>metagenomes</taxon>
        <taxon>ecological metagenomes</taxon>
    </lineage>
</organism>
<evidence type="ECO:0000256" key="1">
    <source>
        <dbReference type="SAM" id="MobiDB-lite"/>
    </source>
</evidence>
<sequence>IKKVTGWDGADFNVLAGMDLTGVEVSWRVGYGKGDYADKLGVNKVDLPDASPTREVTKLAKEDVAALQARYAPVLAVNKTAPKAASAKGKGTTAAKGKGKGKGKPPAEPPTSPKTAAVVGKCTDQEAYTECFALSGSEGGDELEKALNIVWSEEVAKVNVDEAKISEEEWFEIKGRVVKRTSKV</sequence>
<proteinExistence type="predicted"/>
<gene>
    <name evidence="2" type="ORF">LCGC14_2958610</name>
</gene>
<feature type="region of interest" description="Disordered" evidence="1">
    <location>
        <begin position="82"/>
        <end position="116"/>
    </location>
</feature>
<protein>
    <submittedName>
        <fullName evidence="2">Uncharacterized protein</fullName>
    </submittedName>
</protein>
<dbReference type="EMBL" id="LAZR01059822">
    <property type="protein sequence ID" value="KKK66985.1"/>
    <property type="molecule type" value="Genomic_DNA"/>
</dbReference>
<accession>A0A0F8Y0C2</accession>
<name>A0A0F8Y0C2_9ZZZZ</name>
<dbReference type="AlphaFoldDB" id="A0A0F8Y0C2"/>
<feature type="compositionally biased region" description="Low complexity" evidence="1">
    <location>
        <begin position="82"/>
        <end position="96"/>
    </location>
</feature>
<evidence type="ECO:0000313" key="2">
    <source>
        <dbReference type="EMBL" id="KKK66985.1"/>
    </source>
</evidence>
<comment type="caution">
    <text evidence="2">The sequence shown here is derived from an EMBL/GenBank/DDBJ whole genome shotgun (WGS) entry which is preliminary data.</text>
</comment>